<name>A0ABR1M2C0_9PEZI</name>
<dbReference type="Proteomes" id="UP001365128">
    <property type="component" value="Unassembled WGS sequence"/>
</dbReference>
<evidence type="ECO:0000256" key="1">
    <source>
        <dbReference type="SAM" id="MobiDB-lite"/>
    </source>
</evidence>
<comment type="caution">
    <text evidence="2">The sequence shown here is derived from an EMBL/GenBank/DDBJ whole genome shotgun (WGS) entry which is preliminary data.</text>
</comment>
<proteinExistence type="predicted"/>
<feature type="compositionally biased region" description="Low complexity" evidence="1">
    <location>
        <begin position="192"/>
        <end position="218"/>
    </location>
</feature>
<feature type="region of interest" description="Disordered" evidence="1">
    <location>
        <begin position="163"/>
        <end position="218"/>
    </location>
</feature>
<organism evidence="2 3">
    <name type="scientific">Phyllosticta citricarpa</name>
    <dbReference type="NCBI Taxonomy" id="55181"/>
    <lineage>
        <taxon>Eukaryota</taxon>
        <taxon>Fungi</taxon>
        <taxon>Dikarya</taxon>
        <taxon>Ascomycota</taxon>
        <taxon>Pezizomycotina</taxon>
        <taxon>Dothideomycetes</taxon>
        <taxon>Dothideomycetes incertae sedis</taxon>
        <taxon>Botryosphaeriales</taxon>
        <taxon>Phyllostictaceae</taxon>
        <taxon>Phyllosticta</taxon>
    </lineage>
</organism>
<keyword evidence="3" id="KW-1185">Reference proteome</keyword>
<sequence>MPSRATYGRDQWHPLSCCDTLAWTSGPVGSERACWCHRLTHSTACHNTVSNAGSMDGGFEEAARGILPMKFAAAGSASGRVGGAGWLGLDSGSGSGRRHTSVVWHGYNIELMGLEAASGLVPIHRVSDPCLAGCISTGCSDINHRPQFGSASFLVNLAPSVKRAGGRAPAPAQHQPSTSTSTSTRTRRDQAHTYTHTHTPTTHQPTHTPTHTHTDTFT</sequence>
<reference evidence="2 3" key="1">
    <citation type="submission" date="2024-04" db="EMBL/GenBank/DDBJ databases">
        <title>Phyllosticta paracitricarpa is synonymous to the EU quarantine fungus P. citricarpa based on phylogenomic analyses.</title>
        <authorList>
            <consortium name="Lawrence Berkeley National Laboratory"/>
            <person name="Van Ingen-Buijs V.A."/>
            <person name="Van Westerhoven A.C."/>
            <person name="Haridas S."/>
            <person name="Skiadas P."/>
            <person name="Martin F."/>
            <person name="Groenewald J.Z."/>
            <person name="Crous P.W."/>
            <person name="Seidl M.F."/>
        </authorList>
    </citation>
    <scope>NUCLEOTIDE SEQUENCE [LARGE SCALE GENOMIC DNA]</scope>
    <source>
        <strain evidence="2 3">CBS 122670</strain>
    </source>
</reference>
<accession>A0ABR1M2C0</accession>
<evidence type="ECO:0000313" key="3">
    <source>
        <dbReference type="Proteomes" id="UP001365128"/>
    </source>
</evidence>
<evidence type="ECO:0000313" key="2">
    <source>
        <dbReference type="EMBL" id="KAK7540197.1"/>
    </source>
</evidence>
<protein>
    <submittedName>
        <fullName evidence="2">Uncharacterized protein</fullName>
    </submittedName>
</protein>
<dbReference type="EMBL" id="JBBPDW010000027">
    <property type="protein sequence ID" value="KAK7540197.1"/>
    <property type="molecule type" value="Genomic_DNA"/>
</dbReference>
<gene>
    <name evidence="2" type="ORF">IWX46DRAFT_606965</name>
</gene>